<dbReference type="PROSITE" id="PS50111">
    <property type="entry name" value="CHEMOTAXIS_TRANSDUC_2"/>
    <property type="match status" value="1"/>
</dbReference>
<dbReference type="RefSeq" id="WP_283740617.1">
    <property type="nucleotide sequence ID" value="NZ_JASJEV010000005.1"/>
</dbReference>
<dbReference type="SUPFAM" id="SSF58104">
    <property type="entry name" value="Methyl-accepting chemotaxis protein (MCP) signaling domain"/>
    <property type="match status" value="1"/>
</dbReference>
<keyword evidence="3" id="KW-0807">Transducer</keyword>
<feature type="domain" description="HAMP" evidence="8">
    <location>
        <begin position="344"/>
        <end position="397"/>
    </location>
</feature>
<sequence length="780" mass="82041">MRVRGLFILCMSVAGALAALVSSFVAWQEWQRWSAAAEARALVETLGQVARFNERLALERGNYNQLLVTEAPAAGQPLETALASRRNTDAVADRLKELVAALPGDARKRIERPVSASLAALAQTRAAVDRGIARAMGEREPGAAAQYQRAVMDIIATGSRLLGVIEAEIGARDAETANTTPIVGLAMDLRDVGGSRSAWFSQYVGSGQRFSPELVVQIHEMTGRITQAWDRLQRVVGQAERGSRLEAAMRAMKAAFIDEGGRNYAAVFAAGRDGAAPPMGLAEWRNWTSASLQTIIGVRDAALEDALQTADATIASARLRVVFAVALLGVIVALIGGCAAMFSRRVVEPLAALTQAIERIAEGRYETPVPGAERTDEIGAIAGAIRVFKDNALRMRELEAEERAAAAERVARAEAMAAVVGEVGKVVAAAADGDFSARVSVTDAEADLRKLVEGINAINAVVDRATVEFAAVLGAVARGDLTQAVATDYRGRFGELKAAVNETIHRLAETVVTIQTTAAEVTTAAKEINSGADDLSRRTEDQASSLEETAATTEELAASVKASAHSSRDAVALAQEAMQVAEAGGSIVQDVVDAMTRIERASAKISEITSVIDEIAFQTNLLALNAAVEAARAGEQGKGFAVVASEVRTLAQRSGDAAKDITGLIASSAAEVEQGVKLVRSAGEALVRIVGASQKVSETVTEISTAAQEQANGIDEMSQAVAHMDEMTQQNAALAEQSAAAAAMLASQIQRLNDLVATFRTRREAGTAARQAGEPRRQAA</sequence>
<dbReference type="InterPro" id="IPR051310">
    <property type="entry name" value="MCP_chemotaxis"/>
</dbReference>
<dbReference type="PANTHER" id="PTHR43531">
    <property type="entry name" value="PROTEIN ICFG"/>
    <property type="match status" value="1"/>
</dbReference>
<dbReference type="SMART" id="SM00283">
    <property type="entry name" value="MA"/>
    <property type="match status" value="1"/>
</dbReference>
<dbReference type="SMART" id="SM00304">
    <property type="entry name" value="HAMP"/>
    <property type="match status" value="3"/>
</dbReference>
<comment type="caution">
    <text evidence="9">The sequence shown here is derived from an EMBL/GenBank/DDBJ whole genome shotgun (WGS) entry which is preliminary data.</text>
</comment>
<evidence type="ECO:0000256" key="2">
    <source>
        <dbReference type="ARBA" id="ARBA00029447"/>
    </source>
</evidence>
<feature type="transmembrane region" description="Helical" evidence="5">
    <location>
        <begin position="321"/>
        <end position="342"/>
    </location>
</feature>
<comment type="similarity">
    <text evidence="2">Belongs to the methyl-accepting chemotaxis (MCP) protein family.</text>
</comment>
<dbReference type="PANTHER" id="PTHR43531:SF14">
    <property type="entry name" value="METHYL-ACCEPTING CHEMOTAXIS PROTEIN I-RELATED"/>
    <property type="match status" value="1"/>
</dbReference>
<evidence type="ECO:0000259" key="8">
    <source>
        <dbReference type="PROSITE" id="PS50885"/>
    </source>
</evidence>
<evidence type="ECO:0000313" key="9">
    <source>
        <dbReference type="EMBL" id="MDJ1158634.1"/>
    </source>
</evidence>
<evidence type="ECO:0000256" key="4">
    <source>
        <dbReference type="SAM" id="MobiDB-lite"/>
    </source>
</evidence>
<evidence type="ECO:0000256" key="5">
    <source>
        <dbReference type="SAM" id="Phobius"/>
    </source>
</evidence>
<evidence type="ECO:0000256" key="6">
    <source>
        <dbReference type="SAM" id="SignalP"/>
    </source>
</evidence>
<dbReference type="InterPro" id="IPR004089">
    <property type="entry name" value="MCPsignal_dom"/>
</dbReference>
<evidence type="ECO:0000259" key="7">
    <source>
        <dbReference type="PROSITE" id="PS50111"/>
    </source>
</evidence>
<name>A0ABT7AIL2_9HYPH</name>
<protein>
    <submittedName>
        <fullName evidence="9">Methyl-accepting chemotaxis protein</fullName>
    </submittedName>
</protein>
<dbReference type="Pfam" id="PF00015">
    <property type="entry name" value="MCPsignal"/>
    <property type="match status" value="1"/>
</dbReference>
<accession>A0ABT7AIL2</accession>
<dbReference type="Pfam" id="PF18947">
    <property type="entry name" value="HAMP_2"/>
    <property type="match status" value="1"/>
</dbReference>
<evidence type="ECO:0000256" key="1">
    <source>
        <dbReference type="ARBA" id="ARBA00022481"/>
    </source>
</evidence>
<keyword evidence="6" id="KW-0732">Signal</keyword>
<dbReference type="Gene3D" id="6.10.340.10">
    <property type="match status" value="1"/>
</dbReference>
<feature type="signal peptide" evidence="6">
    <location>
        <begin position="1"/>
        <end position="18"/>
    </location>
</feature>
<organism evidence="9 10">
    <name type="scientific">Chelatococcus albus</name>
    <dbReference type="NCBI Taxonomy" id="3047466"/>
    <lineage>
        <taxon>Bacteria</taxon>
        <taxon>Pseudomonadati</taxon>
        <taxon>Pseudomonadota</taxon>
        <taxon>Alphaproteobacteria</taxon>
        <taxon>Hyphomicrobiales</taxon>
        <taxon>Chelatococcaceae</taxon>
        <taxon>Chelatococcus</taxon>
    </lineage>
</organism>
<feature type="chain" id="PRO_5047177554" evidence="6">
    <location>
        <begin position="19"/>
        <end position="780"/>
    </location>
</feature>
<proteinExistence type="inferred from homology"/>
<gene>
    <name evidence="9" type="ORF">QNA08_10345</name>
</gene>
<dbReference type="PROSITE" id="PS50885">
    <property type="entry name" value="HAMP"/>
    <property type="match status" value="2"/>
</dbReference>
<keyword evidence="5" id="KW-0812">Transmembrane</keyword>
<keyword evidence="10" id="KW-1185">Reference proteome</keyword>
<keyword evidence="1" id="KW-0488">Methylation</keyword>
<dbReference type="EMBL" id="JASJEV010000005">
    <property type="protein sequence ID" value="MDJ1158634.1"/>
    <property type="molecule type" value="Genomic_DNA"/>
</dbReference>
<dbReference type="InterPro" id="IPR003660">
    <property type="entry name" value="HAMP_dom"/>
</dbReference>
<dbReference type="CDD" id="cd06225">
    <property type="entry name" value="HAMP"/>
    <property type="match status" value="1"/>
</dbReference>
<dbReference type="Gene3D" id="1.10.287.950">
    <property type="entry name" value="Methyl-accepting chemotaxis protein"/>
    <property type="match status" value="1"/>
</dbReference>
<feature type="domain" description="HAMP" evidence="8">
    <location>
        <begin position="460"/>
        <end position="512"/>
    </location>
</feature>
<dbReference type="Proteomes" id="UP001321492">
    <property type="component" value="Unassembled WGS sequence"/>
</dbReference>
<evidence type="ECO:0000313" key="10">
    <source>
        <dbReference type="Proteomes" id="UP001321492"/>
    </source>
</evidence>
<dbReference type="CDD" id="cd11386">
    <property type="entry name" value="MCP_signal"/>
    <property type="match status" value="1"/>
</dbReference>
<evidence type="ECO:0000256" key="3">
    <source>
        <dbReference type="PROSITE-ProRule" id="PRU00284"/>
    </source>
</evidence>
<keyword evidence="5" id="KW-0472">Membrane</keyword>
<feature type="region of interest" description="Disordered" evidence="4">
    <location>
        <begin position="530"/>
        <end position="551"/>
    </location>
</feature>
<dbReference type="Pfam" id="PF00672">
    <property type="entry name" value="HAMP"/>
    <property type="match status" value="1"/>
</dbReference>
<keyword evidence="5" id="KW-1133">Transmembrane helix</keyword>
<dbReference type="SUPFAM" id="SSF158472">
    <property type="entry name" value="HAMP domain-like"/>
    <property type="match status" value="1"/>
</dbReference>
<reference evidence="9 10" key="1">
    <citation type="submission" date="2023-05" db="EMBL/GenBank/DDBJ databases">
        <title>Chelatococcus sp. nov., a moderately thermophilic bacterium isolated from hot spring microbial mat.</title>
        <authorList>
            <person name="Hu C.-J."/>
            <person name="Li W.-J."/>
        </authorList>
    </citation>
    <scope>NUCLEOTIDE SEQUENCE [LARGE SCALE GENOMIC DNA]</scope>
    <source>
        <strain evidence="9 10">SYSU G07232</strain>
    </source>
</reference>
<feature type="domain" description="Methyl-accepting transducer" evidence="7">
    <location>
        <begin position="517"/>
        <end position="746"/>
    </location>
</feature>